<name>A0AA38PG23_9AGAR</name>
<keyword evidence="4" id="KW-0812">Transmembrane</keyword>
<feature type="domain" description="Alpha/beta hydrolase fold-3" evidence="5">
    <location>
        <begin position="138"/>
        <end position="370"/>
    </location>
</feature>
<dbReference type="PROSITE" id="PS01174">
    <property type="entry name" value="LIPASE_GDXG_SER"/>
    <property type="match status" value="1"/>
</dbReference>
<dbReference type="EMBL" id="MU806013">
    <property type="protein sequence ID" value="KAJ3842224.1"/>
    <property type="molecule type" value="Genomic_DNA"/>
</dbReference>
<dbReference type="Gene3D" id="3.40.50.1820">
    <property type="entry name" value="alpha/beta hydrolase"/>
    <property type="match status" value="1"/>
</dbReference>
<gene>
    <name evidence="6" type="ORF">F5878DRAFT_657822</name>
</gene>
<evidence type="ECO:0000256" key="1">
    <source>
        <dbReference type="ARBA" id="ARBA00010515"/>
    </source>
</evidence>
<comment type="caution">
    <text evidence="6">The sequence shown here is derived from an EMBL/GenBank/DDBJ whole genome shotgun (WGS) entry which is preliminary data.</text>
</comment>
<keyword evidence="2" id="KW-0378">Hydrolase</keyword>
<feature type="transmembrane region" description="Helical" evidence="4">
    <location>
        <begin position="12"/>
        <end position="31"/>
    </location>
</feature>
<dbReference type="PANTHER" id="PTHR48081">
    <property type="entry name" value="AB HYDROLASE SUPERFAMILY PROTEIN C4A8.06C"/>
    <property type="match status" value="1"/>
</dbReference>
<dbReference type="PANTHER" id="PTHR48081:SF8">
    <property type="entry name" value="ALPHA_BETA HYDROLASE FOLD-3 DOMAIN-CONTAINING PROTEIN-RELATED"/>
    <property type="match status" value="1"/>
</dbReference>
<dbReference type="InterPro" id="IPR050300">
    <property type="entry name" value="GDXG_lipolytic_enzyme"/>
</dbReference>
<keyword evidence="4" id="KW-0472">Membrane</keyword>
<evidence type="ECO:0000313" key="7">
    <source>
        <dbReference type="Proteomes" id="UP001163846"/>
    </source>
</evidence>
<dbReference type="Proteomes" id="UP001163846">
    <property type="component" value="Unassembled WGS sequence"/>
</dbReference>
<keyword evidence="4" id="KW-1133">Transmembrane helix</keyword>
<dbReference type="SUPFAM" id="SSF53474">
    <property type="entry name" value="alpha/beta-Hydrolases"/>
    <property type="match status" value="1"/>
</dbReference>
<comment type="similarity">
    <text evidence="1">Belongs to the 'GDXG' lipolytic enzyme family.</text>
</comment>
<evidence type="ECO:0000259" key="5">
    <source>
        <dbReference type="Pfam" id="PF07859"/>
    </source>
</evidence>
<dbReference type="InterPro" id="IPR033140">
    <property type="entry name" value="Lipase_GDXG_put_SER_AS"/>
</dbReference>
<protein>
    <submittedName>
        <fullName evidence="6">Alpha/beta-hydrolase</fullName>
    </submittedName>
</protein>
<evidence type="ECO:0000256" key="3">
    <source>
        <dbReference type="PROSITE-ProRule" id="PRU10038"/>
    </source>
</evidence>
<evidence type="ECO:0000256" key="2">
    <source>
        <dbReference type="ARBA" id="ARBA00022801"/>
    </source>
</evidence>
<dbReference type="GO" id="GO:0016787">
    <property type="term" value="F:hydrolase activity"/>
    <property type="evidence" value="ECO:0007669"/>
    <property type="project" value="UniProtKB-KW"/>
</dbReference>
<dbReference type="InterPro" id="IPR029058">
    <property type="entry name" value="AB_hydrolase_fold"/>
</dbReference>
<reference evidence="6" key="1">
    <citation type="submission" date="2022-08" db="EMBL/GenBank/DDBJ databases">
        <authorList>
            <consortium name="DOE Joint Genome Institute"/>
            <person name="Min B."/>
            <person name="Riley R."/>
            <person name="Sierra-Patev S."/>
            <person name="Naranjo-Ortiz M."/>
            <person name="Looney B."/>
            <person name="Konkel Z."/>
            <person name="Slot J.C."/>
            <person name="Sakamoto Y."/>
            <person name="Steenwyk J.L."/>
            <person name="Rokas A."/>
            <person name="Carro J."/>
            <person name="Camarero S."/>
            <person name="Ferreira P."/>
            <person name="Molpeceres G."/>
            <person name="Ruiz-Duenas F.J."/>
            <person name="Serrano A."/>
            <person name="Henrissat B."/>
            <person name="Drula E."/>
            <person name="Hughes K.W."/>
            <person name="Mata J.L."/>
            <person name="Ishikawa N.K."/>
            <person name="Vargas-Isla R."/>
            <person name="Ushijima S."/>
            <person name="Smith C.A."/>
            <person name="Ahrendt S."/>
            <person name="Andreopoulos W."/>
            <person name="He G."/>
            <person name="Labutti K."/>
            <person name="Lipzen A."/>
            <person name="Ng V."/>
            <person name="Sandor L."/>
            <person name="Barry K."/>
            <person name="Martinez A.T."/>
            <person name="Xiao Y."/>
            <person name="Gibbons J.G."/>
            <person name="Terashima K."/>
            <person name="Hibbett D.S."/>
            <person name="Grigoriev I.V."/>
        </authorList>
    </citation>
    <scope>NUCLEOTIDE SEQUENCE</scope>
    <source>
        <strain evidence="6">TFB9207</strain>
    </source>
</reference>
<sequence>MVFSYYWQPWKAVYISFGAILLLIRIPYWVLRNLLPAFRPRRSWSLARSVILEILNATTAILLEIGLPEEEHLKSIALASDRNGFVWVEPRSDLVMGEIQQFAEANGVHSERIGGFWYGSKDSGGRVGHKARPGDKVVLFLHGGGFVAGSGAPSSALTATICNGLLEHVPMISRLFALEYRLAAGPPFKIQNPFPAALIDAIAGYRYLLDLEFDPRNIIIAGDSAGAILAYQLVRYTTTHEHSLLQCPGAALMLSPCGDTSFRKDPETSMTTNRRSDYLRSWIDAGYPAIALAGRLSASEVGNSWLSPGILENGNDMEGVFAGFPPSFILVGEAEMCRDSMRVFRDRMLLDIGKDQVTYVEVKDAPHDFLGFNFLEPERSIALRKIATWVDTL</sequence>
<accession>A0AA38PG23</accession>
<keyword evidence="7" id="KW-1185">Reference proteome</keyword>
<dbReference type="AlphaFoldDB" id="A0AA38PG23"/>
<proteinExistence type="inferred from homology"/>
<evidence type="ECO:0000313" key="6">
    <source>
        <dbReference type="EMBL" id="KAJ3842224.1"/>
    </source>
</evidence>
<feature type="active site" evidence="3">
    <location>
        <position position="224"/>
    </location>
</feature>
<dbReference type="InterPro" id="IPR013094">
    <property type="entry name" value="AB_hydrolase_3"/>
</dbReference>
<evidence type="ECO:0000256" key="4">
    <source>
        <dbReference type="SAM" id="Phobius"/>
    </source>
</evidence>
<dbReference type="Pfam" id="PF07859">
    <property type="entry name" value="Abhydrolase_3"/>
    <property type="match status" value="1"/>
</dbReference>
<organism evidence="6 7">
    <name type="scientific">Lentinula raphanica</name>
    <dbReference type="NCBI Taxonomy" id="153919"/>
    <lineage>
        <taxon>Eukaryota</taxon>
        <taxon>Fungi</taxon>
        <taxon>Dikarya</taxon>
        <taxon>Basidiomycota</taxon>
        <taxon>Agaricomycotina</taxon>
        <taxon>Agaricomycetes</taxon>
        <taxon>Agaricomycetidae</taxon>
        <taxon>Agaricales</taxon>
        <taxon>Marasmiineae</taxon>
        <taxon>Omphalotaceae</taxon>
        <taxon>Lentinula</taxon>
    </lineage>
</organism>